<protein>
    <submittedName>
        <fullName evidence="2">TIGR01841 family phasin</fullName>
    </submittedName>
</protein>
<dbReference type="EMBL" id="WWCP01000017">
    <property type="protein sequence ID" value="MYM83259.1"/>
    <property type="molecule type" value="Genomic_DNA"/>
</dbReference>
<dbReference type="InterPro" id="IPR010127">
    <property type="entry name" value="Phasin_subfam-1"/>
</dbReference>
<evidence type="ECO:0000313" key="2">
    <source>
        <dbReference type="EMBL" id="MYM83259.1"/>
    </source>
</evidence>
<dbReference type="RefSeq" id="WP_161020057.1">
    <property type="nucleotide sequence ID" value="NZ_WWCP01000017.1"/>
</dbReference>
<name>A0A6L8MKV6_9BURK</name>
<organism evidence="2 3">
    <name type="scientific">Duganella lactea</name>
    <dbReference type="NCBI Taxonomy" id="2692173"/>
    <lineage>
        <taxon>Bacteria</taxon>
        <taxon>Pseudomonadati</taxon>
        <taxon>Pseudomonadota</taxon>
        <taxon>Betaproteobacteria</taxon>
        <taxon>Burkholderiales</taxon>
        <taxon>Oxalobacteraceae</taxon>
        <taxon>Telluria group</taxon>
        <taxon>Duganella</taxon>
    </lineage>
</organism>
<accession>A0A6L8MKV6</accession>
<proteinExistence type="predicted"/>
<evidence type="ECO:0000313" key="3">
    <source>
        <dbReference type="Proteomes" id="UP000474565"/>
    </source>
</evidence>
<sequence length="148" mass="16008">MFPQFPSPAVRTHIETLLGFYVDLSQRMFEAAQSLTELNLQLGRDLLAETGANTQRLLSSRNACQLGANVAAQLRPGGSHALLTYQRRVAEVLSRCQASVSQSAAKHMPAVRRSANAMAEDMAHEAAAHGAHAAEQLARFQPGSPLHH</sequence>
<evidence type="ECO:0000259" key="1">
    <source>
        <dbReference type="Pfam" id="PF09361"/>
    </source>
</evidence>
<feature type="domain" description="Phasin" evidence="1">
    <location>
        <begin position="21"/>
        <end position="107"/>
    </location>
</feature>
<dbReference type="Proteomes" id="UP000474565">
    <property type="component" value="Unassembled WGS sequence"/>
</dbReference>
<dbReference type="NCBIfam" id="TIGR01841">
    <property type="entry name" value="phasin"/>
    <property type="match status" value="1"/>
</dbReference>
<comment type="caution">
    <text evidence="2">The sequence shown here is derived from an EMBL/GenBank/DDBJ whole genome shotgun (WGS) entry which is preliminary data.</text>
</comment>
<reference evidence="2 3" key="1">
    <citation type="submission" date="2019-12" db="EMBL/GenBank/DDBJ databases">
        <title>Novel species isolated from a subtropical stream in China.</title>
        <authorList>
            <person name="Lu H."/>
        </authorList>
    </citation>
    <scope>NUCLEOTIDE SEQUENCE [LARGE SCALE GENOMIC DNA]</scope>
    <source>
        <strain evidence="2 3">FT50W</strain>
    </source>
</reference>
<gene>
    <name evidence="2" type="primary">phaP</name>
    <name evidence="2" type="ORF">GTP44_14995</name>
</gene>
<dbReference type="AlphaFoldDB" id="A0A6L8MKV6"/>
<dbReference type="Pfam" id="PF09361">
    <property type="entry name" value="Phasin_2"/>
    <property type="match status" value="1"/>
</dbReference>
<dbReference type="InterPro" id="IPR018968">
    <property type="entry name" value="Phasin"/>
</dbReference>